<comment type="caution">
    <text evidence="1">The sequence shown here is derived from an EMBL/GenBank/DDBJ whole genome shotgun (WGS) entry which is preliminary data.</text>
</comment>
<keyword evidence="2" id="KW-1185">Reference proteome</keyword>
<evidence type="ECO:0000313" key="1">
    <source>
        <dbReference type="EMBL" id="KAJ3498353.1"/>
    </source>
</evidence>
<sequence length="1112" mass="124238">MAPAPPNAADADDAPPRDAPEGPNLLDSPQRAITRDSIPVRTRPFVGSSSPIRQQSTRLETRRRNQPPSNNRFAPLATNDEEPDADTDAEILIAEAQDQLNTRASILRAYTQAIAKCAEQFPSGYGKYFAQQLRTSLLLQWKAVSCGAQSPTPDHATTATNRTNTPLTQPPGKEVTFASITRAAHETQPGNKIITPKETPKTRTRRNDKRILIRLQRDSTFFDKGLQIQFAIRDKLHLQLADLPNIKVTNTGFALTPRTVEIQQKILQQQQQWGPLVGLEIAEKDIEWHTYLVKNFPRTIPSWDGTELDYKSTVEEAIKQQTGLHPVRWKSTDTDGPTTTLVIHFDQPLKSRFRLLNCGGLSIYRTGSRRLILCETCWLHHPPTRCQKQPVCGSCGSPGHSLDGCTAPPRCVGCCGPHAAGSPDCFARPKPTTNGKRALSKTEHIYAMQQGKAAYERWELSRQLAKPVETAQAITTDQSAPDTEMSDGNPTPSATETGHAAPGENDTGNPEELELSEESMDTEDDAERNEWEEEEEQEEEEEDEVEENSQLPPLPPPPLLALPPTQPTQQITTGQAPTGRSPSAAIAKQTAIKTSVLRRMQPQPAALSSDTIIVAHSPPSSPAQQSPTKKPRQIPLQLAYEKNYNVVLLQEPHSSYNEKKDLCRVPDHPGFLCFSPVSYWNSRATRPRVLTYVRKQRNIQPEQLTVCQTRDLLWVVVNGTTILNVYNDPQVTETITAITQWDVPLNTIVAGDMNAHHLHWRTDRPNSRCGTQLAQWAEEQGLLLLNEPDTDTTRSTPHRRATTIDLAFSNIDQAAAVVEEYLTTGSLHYTVCIEVLAAEVPQRVASRYKVSLGEETESFVNHVRTAFALLQPSLNSHKDIEQTTSALSNIIETAIRTCGHRQSNHKAGKNPWWNEECANALLDYRVLWRTSENPTGAETQRARICFKRTVRRVKRDFWRGIISNITAPDDIYKATRWLKPRQRISPPPIQFDGRIFTTNKDKARALGQAKLRRRTANDDIEDPWSIPVTPATPIPFDNKISYAEARFGLLSAGNTSPGADGITVHMLRDLWPIIGHLVTDIYNACLQQGYYPSAWRTAETRRLGDRSPYSPV</sequence>
<protein>
    <submittedName>
        <fullName evidence="1">Uncharacterized protein</fullName>
    </submittedName>
</protein>
<proteinExistence type="predicted"/>
<evidence type="ECO:0000313" key="2">
    <source>
        <dbReference type="Proteomes" id="UP001148737"/>
    </source>
</evidence>
<dbReference type="EMBL" id="JANAKD010000055">
    <property type="protein sequence ID" value="KAJ3498353.1"/>
    <property type="molecule type" value="Genomic_DNA"/>
</dbReference>
<dbReference type="Proteomes" id="UP001148737">
    <property type="component" value="Unassembled WGS sequence"/>
</dbReference>
<accession>A0ACC1R4M7</accession>
<gene>
    <name evidence="1" type="ORF">NLG97_g1182</name>
</gene>
<organism evidence="1 2">
    <name type="scientific">Lecanicillium saksenae</name>
    <dbReference type="NCBI Taxonomy" id="468837"/>
    <lineage>
        <taxon>Eukaryota</taxon>
        <taxon>Fungi</taxon>
        <taxon>Dikarya</taxon>
        <taxon>Ascomycota</taxon>
        <taxon>Pezizomycotina</taxon>
        <taxon>Sordariomycetes</taxon>
        <taxon>Hypocreomycetidae</taxon>
        <taxon>Hypocreales</taxon>
        <taxon>Cordycipitaceae</taxon>
        <taxon>Lecanicillium</taxon>
    </lineage>
</organism>
<reference evidence="1" key="1">
    <citation type="submission" date="2022-07" db="EMBL/GenBank/DDBJ databases">
        <title>Genome Sequence of Lecanicillium saksenae.</title>
        <authorList>
            <person name="Buettner E."/>
        </authorList>
    </citation>
    <scope>NUCLEOTIDE SEQUENCE</scope>
    <source>
        <strain evidence="1">VT-O1</strain>
    </source>
</reference>
<name>A0ACC1R4M7_9HYPO</name>